<evidence type="ECO:0000256" key="9">
    <source>
        <dbReference type="PIRSR" id="PIRSR001084-3"/>
    </source>
</evidence>
<evidence type="ECO:0000256" key="3">
    <source>
        <dbReference type="ARBA" id="ARBA00012756"/>
    </source>
</evidence>
<feature type="domain" description="Glycoside hydrolase family 42 N-terminal" evidence="10">
    <location>
        <begin position="14"/>
        <end position="386"/>
    </location>
</feature>
<dbReference type="Gene3D" id="3.20.20.80">
    <property type="entry name" value="Glycosidases"/>
    <property type="match status" value="1"/>
</dbReference>
<dbReference type="GO" id="GO:0006012">
    <property type="term" value="P:galactose metabolic process"/>
    <property type="evidence" value="ECO:0007669"/>
    <property type="project" value="InterPro"/>
</dbReference>
<comment type="similarity">
    <text evidence="2 6">Belongs to the glycosyl hydrolase 42 family.</text>
</comment>
<feature type="active site" description="Proton donor" evidence="7">
    <location>
        <position position="150"/>
    </location>
</feature>
<keyword evidence="9" id="KW-0862">Zinc</keyword>
<evidence type="ECO:0000256" key="2">
    <source>
        <dbReference type="ARBA" id="ARBA00005940"/>
    </source>
</evidence>
<feature type="binding site" evidence="8">
    <location>
        <position position="315"/>
    </location>
    <ligand>
        <name>substrate</name>
    </ligand>
</feature>
<keyword evidence="9" id="KW-0479">Metal-binding</keyword>
<dbReference type="SUPFAM" id="SSF52317">
    <property type="entry name" value="Class I glutamine amidotransferase-like"/>
    <property type="match status" value="1"/>
</dbReference>
<feature type="binding site" evidence="9">
    <location>
        <position position="155"/>
    </location>
    <ligand>
        <name>Zn(2+)</name>
        <dbReference type="ChEBI" id="CHEBI:29105"/>
    </ligand>
</feature>
<dbReference type="InterPro" id="IPR013738">
    <property type="entry name" value="Beta_galactosidase_Trimer"/>
</dbReference>
<evidence type="ECO:0000256" key="6">
    <source>
        <dbReference type="PIRNR" id="PIRNR001084"/>
    </source>
</evidence>
<feature type="binding site" evidence="8">
    <location>
        <position position="111"/>
    </location>
    <ligand>
        <name>substrate</name>
    </ligand>
</feature>
<evidence type="ECO:0000256" key="5">
    <source>
        <dbReference type="ARBA" id="ARBA00023295"/>
    </source>
</evidence>
<gene>
    <name evidence="13" type="ORF">HFZ78_24155</name>
</gene>
<feature type="binding site" evidence="9">
    <location>
        <position position="115"/>
    </location>
    <ligand>
        <name>Zn(2+)</name>
        <dbReference type="ChEBI" id="CHEBI:29105"/>
    </ligand>
</feature>
<protein>
    <recommendedName>
        <fullName evidence="3 6">Beta-galactosidase</fullName>
        <shortName evidence="6">Beta-gal</shortName>
        <ecNumber evidence="3 6">3.2.1.23</ecNumber>
    </recommendedName>
</protein>
<reference evidence="13 14" key="2">
    <citation type="submission" date="2020-04" db="EMBL/GenBank/DDBJ databases">
        <authorList>
            <person name="Fomenkov A."/>
            <person name="Anton B.P."/>
            <person name="Roberts R.J."/>
        </authorList>
    </citation>
    <scope>NUCLEOTIDE SEQUENCE [LARGE SCALE GENOMIC DNA]</scope>
    <source>
        <strain evidence="13 14">S2</strain>
    </source>
</reference>
<keyword evidence="4 6" id="KW-0378">Hydrolase</keyword>
<comment type="catalytic activity">
    <reaction evidence="1 6">
        <text>Hydrolysis of terminal non-reducing beta-D-galactose residues in beta-D-galactosides.</text>
        <dbReference type="EC" id="3.2.1.23"/>
    </reaction>
</comment>
<keyword evidence="5 6" id="KW-0326">Glycosidase</keyword>
<feature type="active site" description="Nucleophile" evidence="7">
    <location>
        <position position="307"/>
    </location>
</feature>
<feature type="domain" description="Beta-galactosidase C-terminal" evidence="12">
    <location>
        <begin position="635"/>
        <end position="692"/>
    </location>
</feature>
<dbReference type="GO" id="GO:0004565">
    <property type="term" value="F:beta-galactosidase activity"/>
    <property type="evidence" value="ECO:0007669"/>
    <property type="project" value="UniProtKB-EC"/>
</dbReference>
<reference evidence="13 14" key="1">
    <citation type="submission" date="2020-04" db="EMBL/GenBank/DDBJ databases">
        <title>Genome-Wide Identification of 5-Methylcytosine Sites in Bacterial Genomes By High-Throughput Sequencing of MspJI Restriction Fragments.</title>
        <authorList>
            <person name="Wu V."/>
        </authorList>
    </citation>
    <scope>NUCLEOTIDE SEQUENCE [LARGE SCALE GENOMIC DNA]</scope>
    <source>
        <strain evidence="13 14">S2</strain>
    </source>
</reference>
<evidence type="ECO:0000259" key="11">
    <source>
        <dbReference type="Pfam" id="PF08532"/>
    </source>
</evidence>
<feature type="binding site" evidence="8">
    <location>
        <position position="149"/>
    </location>
    <ligand>
        <name>substrate</name>
    </ligand>
</feature>
<evidence type="ECO:0000259" key="12">
    <source>
        <dbReference type="Pfam" id="PF08533"/>
    </source>
</evidence>
<evidence type="ECO:0000256" key="1">
    <source>
        <dbReference type="ARBA" id="ARBA00001412"/>
    </source>
</evidence>
<dbReference type="EC" id="3.2.1.23" evidence="3 6"/>
<feature type="domain" description="Beta-galactosidase trimerisation" evidence="11">
    <location>
        <begin position="397"/>
        <end position="625"/>
    </location>
</feature>
<dbReference type="PANTHER" id="PTHR36447">
    <property type="entry name" value="BETA-GALACTOSIDASE GANA"/>
    <property type="match status" value="1"/>
</dbReference>
<dbReference type="InterPro" id="IPR013529">
    <property type="entry name" value="Glyco_hydro_42_N"/>
</dbReference>
<dbReference type="GO" id="GO:0046872">
    <property type="term" value="F:metal ion binding"/>
    <property type="evidence" value="ECO:0007669"/>
    <property type="project" value="UniProtKB-KW"/>
</dbReference>
<evidence type="ECO:0000313" key="14">
    <source>
        <dbReference type="Proteomes" id="UP000501868"/>
    </source>
</evidence>
<dbReference type="InterPro" id="IPR013739">
    <property type="entry name" value="Beta_galactosidase_C"/>
</dbReference>
<dbReference type="InterPro" id="IPR017853">
    <property type="entry name" value="GH"/>
</dbReference>
<evidence type="ECO:0000256" key="8">
    <source>
        <dbReference type="PIRSR" id="PIRSR001084-2"/>
    </source>
</evidence>
<dbReference type="InterPro" id="IPR013780">
    <property type="entry name" value="Glyco_hydro_b"/>
</dbReference>
<dbReference type="Pfam" id="PF08532">
    <property type="entry name" value="Glyco_hydro_42M"/>
    <property type="match status" value="1"/>
</dbReference>
<dbReference type="EMBL" id="CP051128">
    <property type="protein sequence ID" value="QIZ09396.1"/>
    <property type="molecule type" value="Genomic_DNA"/>
</dbReference>
<dbReference type="Gene3D" id="2.60.40.1180">
    <property type="entry name" value="Golgi alpha-mannosidase II"/>
    <property type="match status" value="1"/>
</dbReference>
<organism evidence="13 14">
    <name type="scientific">Priestia megaterium</name>
    <name type="common">Bacillus megaterium</name>
    <dbReference type="NCBI Taxonomy" id="1404"/>
    <lineage>
        <taxon>Bacteria</taxon>
        <taxon>Bacillati</taxon>
        <taxon>Bacillota</taxon>
        <taxon>Bacilli</taxon>
        <taxon>Bacillales</taxon>
        <taxon>Bacillaceae</taxon>
        <taxon>Priestia</taxon>
    </lineage>
</organism>
<accession>A0A6H1P756</accession>
<feature type="binding site" evidence="9">
    <location>
        <position position="160"/>
    </location>
    <ligand>
        <name>Zn(2+)</name>
        <dbReference type="ChEBI" id="CHEBI:29105"/>
    </ligand>
</feature>
<dbReference type="Pfam" id="PF08533">
    <property type="entry name" value="Glyco_hydro_42C"/>
    <property type="match status" value="1"/>
</dbReference>
<evidence type="ECO:0000259" key="10">
    <source>
        <dbReference type="Pfam" id="PF02449"/>
    </source>
</evidence>
<dbReference type="CDD" id="cd03143">
    <property type="entry name" value="A4_beta-galactosidase_middle_domain"/>
    <property type="match status" value="1"/>
</dbReference>
<dbReference type="GO" id="GO:0009341">
    <property type="term" value="C:beta-galactosidase complex"/>
    <property type="evidence" value="ECO:0007669"/>
    <property type="project" value="InterPro"/>
</dbReference>
<name>A0A6H1P756_PRIMG</name>
<evidence type="ECO:0000313" key="13">
    <source>
        <dbReference type="EMBL" id="QIZ09396.1"/>
    </source>
</evidence>
<dbReference type="InterPro" id="IPR029062">
    <property type="entry name" value="Class_I_gatase-like"/>
</dbReference>
<dbReference type="PIRSF" id="PIRSF001084">
    <property type="entry name" value="B-galactosidase"/>
    <property type="match status" value="1"/>
</dbReference>
<evidence type="ECO:0000256" key="7">
    <source>
        <dbReference type="PIRSR" id="PIRSR001084-1"/>
    </source>
</evidence>
<dbReference type="InterPro" id="IPR003476">
    <property type="entry name" value="Glyco_hydro_42"/>
</dbReference>
<dbReference type="Proteomes" id="UP000501868">
    <property type="component" value="Chromosome"/>
</dbReference>
<dbReference type="Gene3D" id="3.40.50.880">
    <property type="match status" value="1"/>
</dbReference>
<sequence>MINNKLPKIWYGGDYNPEQWDAETWKEDHRMFKLAGIDVVTLNVFAWALSQPNEDTYDFAWLDEQMNLMQEQGIGVCLATSTAAHPAWMARKYPDVLRVDRAGRKRKFGGRHNSCPNSPTYRKYAQRMATKLAERYANHPALLIWHISNEYGGYCYCDNCAESFRLWLQMRYTSLDGLNRAWYTRFWGHTFYDWEEIVPPNELSEEGSPNRTKFQGISLDYRRFQSDSMLSCYQLEYHAVKALTPDVPVTTNLMGLYPELDYFKWAPHLDVISWDNYPGHDTPVSLTAMTHDLMRGLKSGQPWMLMEQTPSQQNWQPYNALKRPGVMRLWSYQAIARGADTIMFFQLRRSIGACEKYHGAVIEHVGHEHTRVFQECGQLGEELKRLGDILVDARNKASIAIVYDWDNRWAIELSSGPTVDLNYADEVHRYYDALFKLNIAADLVSVEEDFSTYDVVVAPVMYMTKPGYAEKVEAYVAGGGTYVTTFFSGIVDERDIVITGGYPGKLRKVLGIWAEEIDALPPDMRNSMVVNKESARSSLPEKLKNMSEGGITTELTGEYDCGLLCDLIHTETAEVVAMYSRDFYAGMPALTVNRFGQGQAWYVATRGEEAFLTDFLGSLCRERGISPLVAGSDAGIETAARGKNGEIFLFLLNHNAGEATADLGKQSGTDLLTGREVSGTISIPGRDLMIVRLQK</sequence>
<feature type="binding site" evidence="9">
    <location>
        <position position="157"/>
    </location>
    <ligand>
        <name>Zn(2+)</name>
        <dbReference type="ChEBI" id="CHEBI:29105"/>
    </ligand>
</feature>
<evidence type="ECO:0000256" key="4">
    <source>
        <dbReference type="ARBA" id="ARBA00022801"/>
    </source>
</evidence>
<dbReference type="AlphaFoldDB" id="A0A6H1P756"/>
<dbReference type="PANTHER" id="PTHR36447:SF1">
    <property type="entry name" value="BETA-GALACTOSIDASE GANA"/>
    <property type="match status" value="1"/>
</dbReference>
<proteinExistence type="inferred from homology"/>
<dbReference type="SUPFAM" id="SSF51445">
    <property type="entry name" value="(Trans)glycosidases"/>
    <property type="match status" value="1"/>
</dbReference>
<dbReference type="Pfam" id="PF02449">
    <property type="entry name" value="Glyco_hydro_42"/>
    <property type="match status" value="1"/>
</dbReference>